<comment type="caution">
    <text evidence="1">The sequence shown here is derived from an EMBL/GenBank/DDBJ whole genome shotgun (WGS) entry which is preliminary data.</text>
</comment>
<keyword evidence="2" id="KW-1185">Reference proteome</keyword>
<evidence type="ECO:0000313" key="1">
    <source>
        <dbReference type="EMBL" id="GIQ81751.1"/>
    </source>
</evidence>
<dbReference type="EMBL" id="BDIP01000485">
    <property type="protein sequence ID" value="GIQ81751.1"/>
    <property type="molecule type" value="Genomic_DNA"/>
</dbReference>
<evidence type="ECO:0000313" key="2">
    <source>
        <dbReference type="Proteomes" id="UP000265618"/>
    </source>
</evidence>
<dbReference type="Proteomes" id="UP000265618">
    <property type="component" value="Unassembled WGS sequence"/>
</dbReference>
<protein>
    <submittedName>
        <fullName evidence="1">Uncharacterized protein</fullName>
    </submittedName>
</protein>
<organism evidence="1 2">
    <name type="scientific">Kipferlia bialata</name>
    <dbReference type="NCBI Taxonomy" id="797122"/>
    <lineage>
        <taxon>Eukaryota</taxon>
        <taxon>Metamonada</taxon>
        <taxon>Carpediemonas-like organisms</taxon>
        <taxon>Kipferlia</taxon>
    </lineage>
</organism>
<reference evidence="1 2" key="1">
    <citation type="journal article" date="2018" name="PLoS ONE">
        <title>The draft genome of Kipferlia bialata reveals reductive genome evolution in fornicate parasites.</title>
        <authorList>
            <person name="Tanifuji G."/>
            <person name="Takabayashi S."/>
            <person name="Kume K."/>
            <person name="Takagi M."/>
            <person name="Nakayama T."/>
            <person name="Kamikawa R."/>
            <person name="Inagaki Y."/>
            <person name="Hashimoto T."/>
        </authorList>
    </citation>
    <scope>NUCLEOTIDE SEQUENCE [LARGE SCALE GENOMIC DNA]</scope>
    <source>
        <strain evidence="1">NY0173</strain>
    </source>
</reference>
<gene>
    <name evidence="1" type="ORF">KIPB_002762</name>
</gene>
<accession>A0A9K3CRE0</accession>
<sequence>MSCNPPTGYESSGLHPSLWGMSFPTMGQMLLEMEAQSGRQWEVAADSLSVQCLWDKCCCAVALTHPSQNIGPFTFDEIPFAFWVGEMDTGETLLERTGSRVVTARALEIPRELVDRKFKSYIITTVGTKVYAMFGEDKRESNTRLRSSASVFYSLEMDHTPMGAPASA</sequence>
<dbReference type="AlphaFoldDB" id="A0A9K3CRE0"/>
<proteinExistence type="predicted"/>
<name>A0A9K3CRE0_9EUKA</name>